<evidence type="ECO:0000313" key="1">
    <source>
        <dbReference type="EMBL" id="GFO32848.1"/>
    </source>
</evidence>
<organism evidence="1 2">
    <name type="scientific">Plakobranchus ocellatus</name>
    <dbReference type="NCBI Taxonomy" id="259542"/>
    <lineage>
        <taxon>Eukaryota</taxon>
        <taxon>Metazoa</taxon>
        <taxon>Spiralia</taxon>
        <taxon>Lophotrochozoa</taxon>
        <taxon>Mollusca</taxon>
        <taxon>Gastropoda</taxon>
        <taxon>Heterobranchia</taxon>
        <taxon>Euthyneura</taxon>
        <taxon>Panpulmonata</taxon>
        <taxon>Sacoglossa</taxon>
        <taxon>Placobranchoidea</taxon>
        <taxon>Plakobranchidae</taxon>
        <taxon>Plakobranchus</taxon>
    </lineage>
</organism>
<dbReference type="Proteomes" id="UP000735302">
    <property type="component" value="Unassembled WGS sequence"/>
</dbReference>
<comment type="caution">
    <text evidence="1">The sequence shown here is derived from an EMBL/GenBank/DDBJ whole genome shotgun (WGS) entry which is preliminary data.</text>
</comment>
<evidence type="ECO:0000313" key="2">
    <source>
        <dbReference type="Proteomes" id="UP000735302"/>
    </source>
</evidence>
<protein>
    <submittedName>
        <fullName evidence="1">Uncharacterized protein</fullName>
    </submittedName>
</protein>
<proteinExistence type="predicted"/>
<dbReference type="AlphaFoldDB" id="A0AAV4CN20"/>
<sequence length="85" mass="9571">MACLLISMNRREDVRKRPKDNPLALYFATRTMRTCLLRSPGLVPGFPAGFHDDGIPVKDEEFLGNLPGCDNEDLPGTSWKRALMH</sequence>
<gene>
    <name evidence="1" type="ORF">PoB_005935300</name>
</gene>
<keyword evidence="2" id="KW-1185">Reference proteome</keyword>
<dbReference type="EMBL" id="BLXT01006687">
    <property type="protein sequence ID" value="GFO32848.1"/>
    <property type="molecule type" value="Genomic_DNA"/>
</dbReference>
<accession>A0AAV4CN20</accession>
<name>A0AAV4CN20_9GAST</name>
<reference evidence="1 2" key="1">
    <citation type="journal article" date="2021" name="Elife">
        <title>Chloroplast acquisition without the gene transfer in kleptoplastic sea slugs, Plakobranchus ocellatus.</title>
        <authorList>
            <person name="Maeda T."/>
            <person name="Takahashi S."/>
            <person name="Yoshida T."/>
            <person name="Shimamura S."/>
            <person name="Takaki Y."/>
            <person name="Nagai Y."/>
            <person name="Toyoda A."/>
            <person name="Suzuki Y."/>
            <person name="Arimoto A."/>
            <person name="Ishii H."/>
            <person name="Satoh N."/>
            <person name="Nishiyama T."/>
            <person name="Hasebe M."/>
            <person name="Maruyama T."/>
            <person name="Minagawa J."/>
            <person name="Obokata J."/>
            <person name="Shigenobu S."/>
        </authorList>
    </citation>
    <scope>NUCLEOTIDE SEQUENCE [LARGE SCALE GENOMIC DNA]</scope>
</reference>